<proteinExistence type="predicted"/>
<evidence type="ECO:0000313" key="1">
    <source>
        <dbReference type="EMBL" id="QBX56672.1"/>
    </source>
</evidence>
<organism evidence="1 2">
    <name type="scientific">Nocardioides seonyuensis</name>
    <dbReference type="NCBI Taxonomy" id="2518371"/>
    <lineage>
        <taxon>Bacteria</taxon>
        <taxon>Bacillati</taxon>
        <taxon>Actinomycetota</taxon>
        <taxon>Actinomycetes</taxon>
        <taxon>Propionibacteriales</taxon>
        <taxon>Nocardioidaceae</taxon>
        <taxon>Nocardioides</taxon>
    </lineage>
</organism>
<dbReference type="AlphaFoldDB" id="A0A4V1BMK3"/>
<name>A0A4V1BMK3_9ACTN</name>
<dbReference type="RefSeq" id="WP_135268658.1">
    <property type="nucleotide sequence ID" value="NZ_CP038436.1"/>
</dbReference>
<dbReference type="OrthoDB" id="3628326at2"/>
<dbReference type="EMBL" id="CP038436">
    <property type="protein sequence ID" value="QBX56672.1"/>
    <property type="molecule type" value="Genomic_DNA"/>
</dbReference>
<sequence length="140" mass="15145">MGLFNKTEEEQQAAAAAKAAKQAEREAEAFAASPIGQARTAFQQGDRLFQVDFEVMRQTAEIVAMMGSFNTSRANDPTAVLNGIAAEGWDLITGSFVFVVQGEQSRDKFLASGQNVAVKGATVGYYLFRRAEENRVTSPS</sequence>
<dbReference type="KEGG" id="nsn:EXE58_15190"/>
<reference evidence="1 2" key="1">
    <citation type="submission" date="2019-03" db="EMBL/GenBank/DDBJ databases">
        <title>Three New Species of Nocardioides, Nocardioides euryhalodurans sp. nov., Nocardioides seonyuensis sp. nov. and Nocardioides eburneoflavus sp. nov. Iolated from Soil.</title>
        <authorList>
            <person name="Roh S.G."/>
            <person name="Lee C."/>
            <person name="Kim M.-K."/>
            <person name="Kim S.B."/>
        </authorList>
    </citation>
    <scope>NUCLEOTIDE SEQUENCE [LARGE SCALE GENOMIC DNA]</scope>
    <source>
        <strain evidence="1 2">MMS17-SY207-3</strain>
    </source>
</reference>
<evidence type="ECO:0000313" key="2">
    <source>
        <dbReference type="Proteomes" id="UP000294853"/>
    </source>
</evidence>
<protein>
    <submittedName>
        <fullName evidence="1">Uncharacterized protein</fullName>
    </submittedName>
</protein>
<keyword evidence="2" id="KW-1185">Reference proteome</keyword>
<accession>A0A4V1BMK3</accession>
<gene>
    <name evidence="1" type="ORF">EXE58_15190</name>
</gene>
<dbReference type="Proteomes" id="UP000294853">
    <property type="component" value="Chromosome"/>
</dbReference>